<accession>A0ABQ9H058</accession>
<name>A0ABQ9H058_9NEOP</name>
<gene>
    <name evidence="1" type="ORF">PR048_022114</name>
</gene>
<dbReference type="Proteomes" id="UP001159363">
    <property type="component" value="Chromosome 7"/>
</dbReference>
<proteinExistence type="predicted"/>
<evidence type="ECO:0000313" key="2">
    <source>
        <dbReference type="Proteomes" id="UP001159363"/>
    </source>
</evidence>
<dbReference type="EMBL" id="JARBHB010000008">
    <property type="protein sequence ID" value="KAJ8877659.1"/>
    <property type="molecule type" value="Genomic_DNA"/>
</dbReference>
<reference evidence="1 2" key="1">
    <citation type="submission" date="2023-02" db="EMBL/GenBank/DDBJ databases">
        <title>LHISI_Scaffold_Assembly.</title>
        <authorList>
            <person name="Stuart O.P."/>
            <person name="Cleave R."/>
            <person name="Magrath M.J.L."/>
            <person name="Mikheyev A.S."/>
        </authorList>
    </citation>
    <scope>NUCLEOTIDE SEQUENCE [LARGE SCALE GENOMIC DNA]</scope>
    <source>
        <strain evidence="1">Daus_M_001</strain>
        <tissue evidence="1">Leg muscle</tissue>
    </source>
</reference>
<protein>
    <submittedName>
        <fullName evidence="1">Uncharacterized protein</fullName>
    </submittedName>
</protein>
<keyword evidence="2" id="KW-1185">Reference proteome</keyword>
<comment type="caution">
    <text evidence="1">The sequence shown here is derived from an EMBL/GenBank/DDBJ whole genome shotgun (WGS) entry which is preliminary data.</text>
</comment>
<evidence type="ECO:0000313" key="1">
    <source>
        <dbReference type="EMBL" id="KAJ8877659.1"/>
    </source>
</evidence>
<organism evidence="1 2">
    <name type="scientific">Dryococelus australis</name>
    <dbReference type="NCBI Taxonomy" id="614101"/>
    <lineage>
        <taxon>Eukaryota</taxon>
        <taxon>Metazoa</taxon>
        <taxon>Ecdysozoa</taxon>
        <taxon>Arthropoda</taxon>
        <taxon>Hexapoda</taxon>
        <taxon>Insecta</taxon>
        <taxon>Pterygota</taxon>
        <taxon>Neoptera</taxon>
        <taxon>Polyneoptera</taxon>
        <taxon>Phasmatodea</taxon>
        <taxon>Verophasmatodea</taxon>
        <taxon>Anareolatae</taxon>
        <taxon>Phasmatidae</taxon>
        <taxon>Eurycanthinae</taxon>
        <taxon>Dryococelus</taxon>
    </lineage>
</organism>
<sequence>MKQIKLVTMFLKRQSNSIEIYVLVQKMSFSLRLRMATPTMNSELLWEVLKLCIILSHGKASVEGGFLINKSLLVENLHGESLIAQRTVYDTIKYYGVIVNVPVDGKMLLSARADRRKYRDYLETNLSRKVMQENKIRKKENC</sequence>